<dbReference type="AlphaFoldDB" id="D9QUP8"/>
<dbReference type="GO" id="GO:0055085">
    <property type="term" value="P:transmembrane transport"/>
    <property type="evidence" value="ECO:0007669"/>
    <property type="project" value="TreeGrafter"/>
</dbReference>
<dbReference type="PANTHER" id="PTHR21716">
    <property type="entry name" value="TRANSMEMBRANE PROTEIN"/>
    <property type="match status" value="1"/>
</dbReference>
<feature type="transmembrane region" description="Helical" evidence="8">
    <location>
        <begin position="268"/>
        <end position="288"/>
    </location>
</feature>
<evidence type="ECO:0000256" key="3">
    <source>
        <dbReference type="ARBA" id="ARBA00022448"/>
    </source>
</evidence>
<protein>
    <recommendedName>
        <fullName evidence="11">AI-2E family transporter</fullName>
    </recommendedName>
</protein>
<dbReference type="eggNOG" id="COG0628">
    <property type="taxonomic scope" value="Bacteria"/>
</dbReference>
<evidence type="ECO:0000256" key="6">
    <source>
        <dbReference type="ARBA" id="ARBA00022989"/>
    </source>
</evidence>
<evidence type="ECO:0000256" key="4">
    <source>
        <dbReference type="ARBA" id="ARBA00022475"/>
    </source>
</evidence>
<keyword evidence="7 8" id="KW-0472">Membrane</keyword>
<dbReference type="EMBL" id="CP002105">
    <property type="protein sequence ID" value="ADL11957.1"/>
    <property type="molecule type" value="Genomic_DNA"/>
</dbReference>
<feature type="transmembrane region" description="Helical" evidence="8">
    <location>
        <begin position="12"/>
        <end position="28"/>
    </location>
</feature>
<evidence type="ECO:0000256" key="8">
    <source>
        <dbReference type="SAM" id="Phobius"/>
    </source>
</evidence>
<keyword evidence="4" id="KW-1003">Cell membrane</keyword>
<dbReference type="Proteomes" id="UP000001661">
    <property type="component" value="Chromosome"/>
</dbReference>
<name>D9QUP8_ACEAZ</name>
<evidence type="ECO:0000256" key="5">
    <source>
        <dbReference type="ARBA" id="ARBA00022692"/>
    </source>
</evidence>
<feature type="transmembrane region" description="Helical" evidence="8">
    <location>
        <begin position="34"/>
        <end position="52"/>
    </location>
</feature>
<feature type="transmembrane region" description="Helical" evidence="8">
    <location>
        <begin position="210"/>
        <end position="227"/>
    </location>
</feature>
<evidence type="ECO:0000313" key="9">
    <source>
        <dbReference type="EMBL" id="ADL11957.1"/>
    </source>
</evidence>
<dbReference type="HOGENOM" id="CLU_031275_8_1_9"/>
<dbReference type="Pfam" id="PF01594">
    <property type="entry name" value="AI-2E_transport"/>
    <property type="match status" value="1"/>
</dbReference>
<dbReference type="PANTHER" id="PTHR21716:SF53">
    <property type="entry name" value="PERMEASE PERM-RELATED"/>
    <property type="match status" value="1"/>
</dbReference>
<feature type="transmembrane region" description="Helical" evidence="8">
    <location>
        <begin position="59"/>
        <end position="81"/>
    </location>
</feature>
<feature type="transmembrane region" description="Helical" evidence="8">
    <location>
        <begin position="233"/>
        <end position="261"/>
    </location>
</feature>
<keyword evidence="5 8" id="KW-0812">Transmembrane</keyword>
<evidence type="ECO:0000256" key="2">
    <source>
        <dbReference type="ARBA" id="ARBA00009773"/>
    </source>
</evidence>
<dbReference type="STRING" id="574087.Acear_0410"/>
<evidence type="ECO:0000256" key="1">
    <source>
        <dbReference type="ARBA" id="ARBA00004651"/>
    </source>
</evidence>
<proteinExistence type="inferred from homology"/>
<evidence type="ECO:0000256" key="7">
    <source>
        <dbReference type="ARBA" id="ARBA00023136"/>
    </source>
</evidence>
<comment type="similarity">
    <text evidence="2">Belongs to the autoinducer-2 exporter (AI-2E) (TC 2.A.86) family.</text>
</comment>
<feature type="transmembrane region" description="Helical" evidence="8">
    <location>
        <begin position="147"/>
        <end position="169"/>
    </location>
</feature>
<reference evidence="9 10" key="1">
    <citation type="journal article" date="2010" name="Stand. Genomic Sci.">
        <title>Complete genome sequence of Acetohalobium arabaticum type strain (Z-7288).</title>
        <authorList>
            <person name="Sikorski J."/>
            <person name="Lapidus A."/>
            <person name="Chertkov O."/>
            <person name="Lucas S."/>
            <person name="Copeland A."/>
            <person name="Glavina Del Rio T."/>
            <person name="Nolan M."/>
            <person name="Tice H."/>
            <person name="Cheng J.F."/>
            <person name="Han C."/>
            <person name="Brambilla E."/>
            <person name="Pitluck S."/>
            <person name="Liolios K."/>
            <person name="Ivanova N."/>
            <person name="Mavromatis K."/>
            <person name="Mikhailova N."/>
            <person name="Pati A."/>
            <person name="Bruce D."/>
            <person name="Detter C."/>
            <person name="Tapia R."/>
            <person name="Goodwin L."/>
            <person name="Chen A."/>
            <person name="Palaniappan K."/>
            <person name="Land M."/>
            <person name="Hauser L."/>
            <person name="Chang Y.J."/>
            <person name="Jeffries C.D."/>
            <person name="Rohde M."/>
            <person name="Goker M."/>
            <person name="Spring S."/>
            <person name="Woyke T."/>
            <person name="Bristow J."/>
            <person name="Eisen J.A."/>
            <person name="Markowitz V."/>
            <person name="Hugenholtz P."/>
            <person name="Kyrpides N.C."/>
            <person name="Klenk H.P."/>
        </authorList>
    </citation>
    <scope>NUCLEOTIDE SEQUENCE [LARGE SCALE GENOMIC DNA]</scope>
    <source>
        <strain evidence="10">ATCC 49924 / DSM 5501 / Z-7288</strain>
    </source>
</reference>
<keyword evidence="6 8" id="KW-1133">Transmembrane helix</keyword>
<dbReference type="OrthoDB" id="9793390at2"/>
<sequence length="348" mass="39140">MLDEKRQERKALLLVLLVAIIYFLYLVRIVLLPFVLAIFIVYLVNPFVKLLINRGVSRNLALVLIFIIVVGGLFLVGFFAAPPLIEELNALANRIPQYSIEIQKIIDSVTQKYQRFKLPSTFQLVVDNAIERIQNIILQFVERTTEVIIGILSRFFSLIMAPILAFYMLKDIETIKKNFWTLIPKESRKDIKQLLKKIDKVLIDYLKGQLLVSVVVGLLSMLGLYLLDINFYLIIGIFAGIMNLIPYLGVVFGILPAVFVASFKSFQSILEVIVMFAFVQQLEGSLISPKIVGDKVGLHPILIIFSLLVGGELLGIIGMLLAVPVAGIIKVILNHYISRAIKINKGES</sequence>
<dbReference type="InterPro" id="IPR002549">
    <property type="entry name" value="AI-2E-like"/>
</dbReference>
<dbReference type="GO" id="GO:0005886">
    <property type="term" value="C:plasma membrane"/>
    <property type="evidence" value="ECO:0007669"/>
    <property type="project" value="UniProtKB-SubCell"/>
</dbReference>
<gene>
    <name evidence="9" type="ordered locus">Acear_0410</name>
</gene>
<accession>D9QUP8</accession>
<evidence type="ECO:0008006" key="11">
    <source>
        <dbReference type="Google" id="ProtNLM"/>
    </source>
</evidence>
<dbReference type="KEGG" id="aar:Acear_0410"/>
<keyword evidence="10" id="KW-1185">Reference proteome</keyword>
<comment type="subcellular location">
    <subcellularLocation>
        <location evidence="1">Cell membrane</location>
        <topology evidence="1">Multi-pass membrane protein</topology>
    </subcellularLocation>
</comment>
<organism evidence="9 10">
    <name type="scientific">Acetohalobium arabaticum (strain ATCC 49924 / DSM 5501 / Z-7288)</name>
    <dbReference type="NCBI Taxonomy" id="574087"/>
    <lineage>
        <taxon>Bacteria</taxon>
        <taxon>Bacillati</taxon>
        <taxon>Bacillota</taxon>
        <taxon>Clostridia</taxon>
        <taxon>Halanaerobiales</taxon>
        <taxon>Halobacteroidaceae</taxon>
        <taxon>Acetohalobium</taxon>
    </lineage>
</organism>
<keyword evidence="3" id="KW-0813">Transport</keyword>
<feature type="transmembrane region" description="Helical" evidence="8">
    <location>
        <begin position="300"/>
        <end position="333"/>
    </location>
</feature>
<evidence type="ECO:0000313" key="10">
    <source>
        <dbReference type="Proteomes" id="UP000001661"/>
    </source>
</evidence>